<evidence type="ECO:0000313" key="2">
    <source>
        <dbReference type="Proteomes" id="UP000286045"/>
    </source>
</evidence>
<dbReference type="Proteomes" id="UP000286045">
    <property type="component" value="Unassembled WGS sequence"/>
</dbReference>
<dbReference type="EMBL" id="RYZI01000100">
    <property type="protein sequence ID" value="RWA10817.1"/>
    <property type="molecule type" value="Genomic_DNA"/>
</dbReference>
<accession>A0A439D8S7</accession>
<gene>
    <name evidence="1" type="ORF">EKO27_g4279</name>
</gene>
<name>A0A439D8S7_9PEZI</name>
<organism evidence="1 2">
    <name type="scientific">Xylaria grammica</name>
    <dbReference type="NCBI Taxonomy" id="363999"/>
    <lineage>
        <taxon>Eukaryota</taxon>
        <taxon>Fungi</taxon>
        <taxon>Dikarya</taxon>
        <taxon>Ascomycota</taxon>
        <taxon>Pezizomycotina</taxon>
        <taxon>Sordariomycetes</taxon>
        <taxon>Xylariomycetidae</taxon>
        <taxon>Xylariales</taxon>
        <taxon>Xylariaceae</taxon>
        <taxon>Xylaria</taxon>
    </lineage>
</organism>
<evidence type="ECO:0008006" key="3">
    <source>
        <dbReference type="Google" id="ProtNLM"/>
    </source>
</evidence>
<protein>
    <recommendedName>
        <fullName evidence="3">Calcofluor white hypersensitive protein</fullName>
    </recommendedName>
</protein>
<reference evidence="1 2" key="1">
    <citation type="submission" date="2018-12" db="EMBL/GenBank/DDBJ databases">
        <title>Draft genome sequence of Xylaria grammica IHI A82.</title>
        <authorList>
            <person name="Buettner E."/>
            <person name="Kellner H."/>
        </authorList>
    </citation>
    <scope>NUCLEOTIDE SEQUENCE [LARGE SCALE GENOMIC DNA]</scope>
    <source>
        <strain evidence="1 2">IHI A82</strain>
    </source>
</reference>
<keyword evidence="2" id="KW-1185">Reference proteome</keyword>
<evidence type="ECO:0000313" key="1">
    <source>
        <dbReference type="EMBL" id="RWA10817.1"/>
    </source>
</evidence>
<dbReference type="AlphaFoldDB" id="A0A439D8S7"/>
<sequence length="134" mass="14119">MSRSRVPLILGGTAAAGIGYYLYTAGGDGKVAQKQAEGNVADAHRVSARFKGELPGRGKEAEKDAEALGKQAGAKVDSALNKTEAELSKARSEAEAYARNAKDNTLKKIDEFDKKVENEASKAKSGISSWFGGK</sequence>
<comment type="caution">
    <text evidence="1">The sequence shown here is derived from an EMBL/GenBank/DDBJ whole genome shotgun (WGS) entry which is preliminary data.</text>
</comment>
<proteinExistence type="predicted"/>